<evidence type="ECO:0000259" key="4">
    <source>
        <dbReference type="Pfam" id="PF24512"/>
    </source>
</evidence>
<evidence type="ECO:0000259" key="2">
    <source>
        <dbReference type="Pfam" id="PF02408"/>
    </source>
</evidence>
<dbReference type="PANTHER" id="PTHR47155:SF3">
    <property type="entry name" value="CUB-LIKE DOMAIN-CONTAINING PROTEIN"/>
    <property type="match status" value="1"/>
</dbReference>
<dbReference type="PANTHER" id="PTHR47155">
    <property type="entry name" value="DOWNSTREAM OF DAF-16 (REGULATED BY DAF-16)-RELATED"/>
    <property type="match status" value="1"/>
</dbReference>
<evidence type="ECO:0000313" key="5">
    <source>
        <dbReference type="EMBL" id="ULT96123.1"/>
    </source>
</evidence>
<dbReference type="InterPro" id="IPR056014">
    <property type="entry name" value="DUF7592"/>
</dbReference>
<dbReference type="InterPro" id="IPR056013">
    <property type="entry name" value="DUF7591"/>
</dbReference>
<dbReference type="EMBL" id="CP092623">
    <property type="protein sequence ID" value="UMM29312.1"/>
    <property type="molecule type" value="Genomic_DNA"/>
</dbReference>
<reference evidence="5 7" key="2">
    <citation type="submission" date="2022-05" db="EMBL/GenBank/DDBJ databases">
        <title>Chromosome-level reference genomes for two strains of Caenorhabditis briggsae: an improved platform for comparative genomics.</title>
        <authorList>
            <person name="Stevens L."/>
            <person name="Andersen E.C."/>
        </authorList>
    </citation>
    <scope>NUCLEOTIDE SEQUENCE [LARGE SCALE GENOMIC DNA]</scope>
    <source>
        <strain evidence="5">QX1410_ONT</strain>
        <tissue evidence="5">Whole-organism</tissue>
    </source>
</reference>
<dbReference type="InterPro" id="IPR003366">
    <property type="entry name" value="CUB-like_dom"/>
</dbReference>
<dbReference type="AlphaFoldDB" id="A0AAE9EXC7"/>
<evidence type="ECO:0000313" key="8">
    <source>
        <dbReference type="Proteomes" id="UP000829354"/>
    </source>
</evidence>
<name>A0AAE9EXC7_CAEBR</name>
<accession>A0AAE9EXC7</accession>
<evidence type="ECO:0008006" key="9">
    <source>
        <dbReference type="Google" id="ProtNLM"/>
    </source>
</evidence>
<protein>
    <recommendedName>
        <fullName evidence="9">CUB-like domain-containing protein</fullName>
    </recommendedName>
</protein>
<dbReference type="Pfam" id="PF02408">
    <property type="entry name" value="CUB_2"/>
    <property type="match status" value="1"/>
</dbReference>
<dbReference type="EMBL" id="CP090894">
    <property type="protein sequence ID" value="ULT96123.1"/>
    <property type="molecule type" value="Genomic_DNA"/>
</dbReference>
<sequence length="344" mass="37825">MAQFLVILALFFFATAVSEAGNACTTGNVLNRPVNGQAIYWPSTWRTNETAPGLEAGQTCSWTVTIPSGYYAKLVISGKMNDNSSYFKTVDTAGNIIKTTHENKEPYYFPSSKFNFIISNVAAATLGFKITWAKFPSALQYSAGIGATPELVNITEGVFAADYSAITGLSLLAFPADPKNYHTLRSTLVFEGKNYDGKYISNLYLLYKSGKQWISSADIIYVVNLEARHRQDQLLVQESGYTKDITQYVEMDCAMNSTCNVSVDGGDKKTAFISVGRKTDVLNYVSINVNSFLTVYYGSQNQHGYHDSISGYDIQSNLPLTFGADIIQYVISSGKASIQYQVNP</sequence>
<organism evidence="6 8">
    <name type="scientific">Caenorhabditis briggsae</name>
    <dbReference type="NCBI Taxonomy" id="6238"/>
    <lineage>
        <taxon>Eukaryota</taxon>
        <taxon>Metazoa</taxon>
        <taxon>Ecdysozoa</taxon>
        <taxon>Nematoda</taxon>
        <taxon>Chromadorea</taxon>
        <taxon>Rhabditida</taxon>
        <taxon>Rhabditina</taxon>
        <taxon>Rhabditomorpha</taxon>
        <taxon>Rhabditoidea</taxon>
        <taxon>Rhabditidae</taxon>
        <taxon>Peloderinae</taxon>
        <taxon>Caenorhabditis</taxon>
    </lineage>
</organism>
<proteinExistence type="predicted"/>
<keyword evidence="1" id="KW-0732">Signal</keyword>
<dbReference type="OMA" id="THENKEP"/>
<feature type="domain" description="DUF7592" evidence="4">
    <location>
        <begin position="164"/>
        <end position="225"/>
    </location>
</feature>
<evidence type="ECO:0000259" key="3">
    <source>
        <dbReference type="Pfam" id="PF24511"/>
    </source>
</evidence>
<gene>
    <name evidence="5" type="ORF">L3Y34_004627</name>
    <name evidence="6" type="ORF">L5515_011734</name>
</gene>
<evidence type="ECO:0000313" key="6">
    <source>
        <dbReference type="EMBL" id="UMM29312.1"/>
    </source>
</evidence>
<dbReference type="Proteomes" id="UP000827892">
    <property type="component" value="Chromosome IV"/>
</dbReference>
<feature type="domain" description="DUF7591" evidence="3">
    <location>
        <begin position="242"/>
        <end position="340"/>
    </location>
</feature>
<feature type="domain" description="CUB-like" evidence="2">
    <location>
        <begin position="20"/>
        <end position="136"/>
    </location>
</feature>
<evidence type="ECO:0000256" key="1">
    <source>
        <dbReference type="SAM" id="SignalP"/>
    </source>
</evidence>
<reference evidence="6 8" key="1">
    <citation type="submission" date="2022-04" db="EMBL/GenBank/DDBJ databases">
        <title>Chromosome-level reference genomes for two strains of Caenorhabditis briggsae: an improved platform for comparative genomics.</title>
        <authorList>
            <person name="Stevens L."/>
            <person name="Andersen E."/>
        </authorList>
    </citation>
    <scope>NUCLEOTIDE SEQUENCE [LARGE SCALE GENOMIC DNA]</scope>
    <source>
        <strain evidence="6">VX34</strain>
        <tissue evidence="6">Whole-organism</tissue>
    </source>
</reference>
<dbReference type="Proteomes" id="UP000829354">
    <property type="component" value="Chromosome IV"/>
</dbReference>
<dbReference type="Pfam" id="PF24512">
    <property type="entry name" value="DUF7592"/>
    <property type="match status" value="1"/>
</dbReference>
<feature type="chain" id="PRO_5044707186" description="CUB-like domain-containing protein" evidence="1">
    <location>
        <begin position="21"/>
        <end position="344"/>
    </location>
</feature>
<feature type="signal peptide" evidence="1">
    <location>
        <begin position="1"/>
        <end position="20"/>
    </location>
</feature>
<dbReference type="Pfam" id="PF24511">
    <property type="entry name" value="DUF7591"/>
    <property type="match status" value="1"/>
</dbReference>
<evidence type="ECO:0000313" key="7">
    <source>
        <dbReference type="Proteomes" id="UP000827892"/>
    </source>
</evidence>
<keyword evidence="8" id="KW-1185">Reference proteome</keyword>